<organism evidence="1 2">
    <name type="scientific">Sphingoaurantiacus capsulatus</name>
    <dbReference type="NCBI Taxonomy" id="1771310"/>
    <lineage>
        <taxon>Bacteria</taxon>
        <taxon>Pseudomonadati</taxon>
        <taxon>Pseudomonadota</taxon>
        <taxon>Alphaproteobacteria</taxon>
        <taxon>Sphingomonadales</taxon>
        <taxon>Sphingosinicellaceae</taxon>
        <taxon>Sphingoaurantiacus</taxon>
    </lineage>
</organism>
<evidence type="ECO:0000313" key="2">
    <source>
        <dbReference type="Proteomes" id="UP001595615"/>
    </source>
</evidence>
<accession>A0ABV7X7P3</accession>
<proteinExistence type="predicted"/>
<comment type="caution">
    <text evidence="1">The sequence shown here is derived from an EMBL/GenBank/DDBJ whole genome shotgun (WGS) entry which is preliminary data.</text>
</comment>
<reference evidence="2" key="1">
    <citation type="journal article" date="2019" name="Int. J. Syst. Evol. Microbiol.">
        <title>The Global Catalogue of Microorganisms (GCM) 10K type strain sequencing project: providing services to taxonomists for standard genome sequencing and annotation.</title>
        <authorList>
            <consortium name="The Broad Institute Genomics Platform"/>
            <consortium name="The Broad Institute Genome Sequencing Center for Infectious Disease"/>
            <person name="Wu L."/>
            <person name="Ma J."/>
        </authorList>
    </citation>
    <scope>NUCLEOTIDE SEQUENCE [LARGE SCALE GENOMIC DNA]</scope>
    <source>
        <strain evidence="2">KCTC 42644</strain>
    </source>
</reference>
<protein>
    <submittedName>
        <fullName evidence="1">Uncharacterized protein</fullName>
    </submittedName>
</protein>
<keyword evidence="2" id="KW-1185">Reference proteome</keyword>
<dbReference type="EMBL" id="JBHRXV010000001">
    <property type="protein sequence ID" value="MFC3711277.1"/>
    <property type="molecule type" value="Genomic_DNA"/>
</dbReference>
<dbReference type="Proteomes" id="UP001595615">
    <property type="component" value="Unassembled WGS sequence"/>
</dbReference>
<dbReference type="RefSeq" id="WP_380855874.1">
    <property type="nucleotide sequence ID" value="NZ_JBHRXV010000001.1"/>
</dbReference>
<name>A0ABV7X7P3_9SPHN</name>
<evidence type="ECO:0000313" key="1">
    <source>
        <dbReference type="EMBL" id="MFC3711277.1"/>
    </source>
</evidence>
<gene>
    <name evidence="1" type="ORF">ACFOMD_01760</name>
</gene>
<sequence>MALPNDPILLAEAMDPSEVLDFVFDFAALLEPGEVIDDFALTMSAEGAALGLSVLEAPDRGATLIEGDRAVRLWVGVEPGAQNDAAFAGDGLQVGIELRATTNSEPPRTRERTFALTVRQR</sequence>